<reference evidence="2 3" key="1">
    <citation type="submission" date="2019-01" db="EMBL/GenBank/DDBJ databases">
        <authorList>
            <person name="Ferrante I. M."/>
        </authorList>
    </citation>
    <scope>NUCLEOTIDE SEQUENCE [LARGE SCALE GENOMIC DNA]</scope>
    <source>
        <strain evidence="2 3">B856</strain>
    </source>
</reference>
<feature type="compositionally biased region" description="Basic residues" evidence="1">
    <location>
        <begin position="536"/>
        <end position="545"/>
    </location>
</feature>
<sequence>MPESTIESEQADGNKGDKAVRIASGLASHHLQPPASPTTETCNNDEDCLSEDSGHGEPNATKPQNEQEESRTKLQQSSPLSSAALGIPTTKRAETPKRFSPTPSPSVSFTSYAEAEIPESMSELSAEEDNPPSSPVRSFFYPSKQSPLQTIETGPIENLNGGWKATDDRGPGRRRVQSNMNGQTKVSPIPKIPLRPSRGTPKLDSSREKETFEDEHDVSDVLSPRHVTSPPSSRDPSTLVSPGSSINDSSNVDYATQERQDKALVEKFWTAYDEILILSIFTQVGILCRLGAAYFFQNFSDVFHSDSALFTNLPLNCLSCFVMGLLCSGESLMQIIGTRFTPPRLQRDLHRETILQCQETTLDDGESPYDQRIVDDDEEMIEMTTIETERKGWRRRRKRRRAKRKTNRNRRRNNRLSNLSQQHRNKHAQNPDIYNELREVQLLAWERRIRASICLLLFPVKKEEVDIVETYFSEGYERERNFYGGEEKTEESGTVLSPKFENQTSGCDAVFSDSGNTDMGGFDDLIFEEEIDHSPRKPPPRKLPHKTPEMKSTGSMGS</sequence>
<name>A0A448Z6P4_9STRA</name>
<dbReference type="Proteomes" id="UP000291116">
    <property type="component" value="Unassembled WGS sequence"/>
</dbReference>
<dbReference type="OrthoDB" id="409792at2759"/>
<keyword evidence="3" id="KW-1185">Reference proteome</keyword>
<feature type="compositionally biased region" description="Polar residues" evidence="1">
    <location>
        <begin position="177"/>
        <end position="186"/>
    </location>
</feature>
<dbReference type="AlphaFoldDB" id="A0A448Z6P4"/>
<protein>
    <submittedName>
        <fullName evidence="2">Uncharacterized protein</fullName>
    </submittedName>
</protein>
<gene>
    <name evidence="2" type="ORF">PSNMU_V1.4_AUG-EV-PASAV3_0045280</name>
</gene>
<feature type="compositionally biased region" description="Polar residues" evidence="1">
    <location>
        <begin position="229"/>
        <end position="252"/>
    </location>
</feature>
<feature type="region of interest" description="Disordered" evidence="1">
    <location>
        <begin position="1"/>
        <end position="252"/>
    </location>
</feature>
<proteinExistence type="predicted"/>
<dbReference type="EMBL" id="CAACVS010000137">
    <property type="protein sequence ID" value="VEU37700.1"/>
    <property type="molecule type" value="Genomic_DNA"/>
</dbReference>
<feature type="compositionally biased region" description="Low complexity" evidence="1">
    <location>
        <begin position="99"/>
        <end position="111"/>
    </location>
</feature>
<feature type="compositionally biased region" description="Basic residues" evidence="1">
    <location>
        <begin position="392"/>
        <end position="414"/>
    </location>
</feature>
<accession>A0A448Z6P4</accession>
<evidence type="ECO:0000313" key="2">
    <source>
        <dbReference type="EMBL" id="VEU37700.1"/>
    </source>
</evidence>
<feature type="region of interest" description="Disordered" evidence="1">
    <location>
        <begin position="392"/>
        <end position="432"/>
    </location>
</feature>
<feature type="compositionally biased region" description="Polar residues" evidence="1">
    <location>
        <begin position="143"/>
        <end position="152"/>
    </location>
</feature>
<evidence type="ECO:0000313" key="3">
    <source>
        <dbReference type="Proteomes" id="UP000291116"/>
    </source>
</evidence>
<feature type="region of interest" description="Disordered" evidence="1">
    <location>
        <begin position="527"/>
        <end position="558"/>
    </location>
</feature>
<feature type="compositionally biased region" description="Low complexity" evidence="1">
    <location>
        <begin position="74"/>
        <end position="85"/>
    </location>
</feature>
<evidence type="ECO:0000256" key="1">
    <source>
        <dbReference type="SAM" id="MobiDB-lite"/>
    </source>
</evidence>
<organism evidence="2 3">
    <name type="scientific">Pseudo-nitzschia multistriata</name>
    <dbReference type="NCBI Taxonomy" id="183589"/>
    <lineage>
        <taxon>Eukaryota</taxon>
        <taxon>Sar</taxon>
        <taxon>Stramenopiles</taxon>
        <taxon>Ochrophyta</taxon>
        <taxon>Bacillariophyta</taxon>
        <taxon>Bacillariophyceae</taxon>
        <taxon>Bacillariophycidae</taxon>
        <taxon>Bacillariales</taxon>
        <taxon>Bacillariaceae</taxon>
        <taxon>Pseudo-nitzschia</taxon>
    </lineage>
</organism>